<protein>
    <submittedName>
        <fullName evidence="2">Dynamin family protein</fullName>
    </submittedName>
</protein>
<evidence type="ECO:0000313" key="3">
    <source>
        <dbReference type="Proteomes" id="UP001197247"/>
    </source>
</evidence>
<evidence type="ECO:0000259" key="1">
    <source>
        <dbReference type="Pfam" id="PF00350"/>
    </source>
</evidence>
<keyword evidence="3" id="KW-1185">Reference proteome</keyword>
<name>A0ABS5TR08_9ACTN</name>
<dbReference type="InterPro" id="IPR027417">
    <property type="entry name" value="P-loop_NTPase"/>
</dbReference>
<dbReference type="Pfam" id="PF00350">
    <property type="entry name" value="Dynamin_N"/>
    <property type="match status" value="1"/>
</dbReference>
<gene>
    <name evidence="2" type="ORF">KIH74_30245</name>
</gene>
<organism evidence="2 3">
    <name type="scientific">Kineosporia corallincola</name>
    <dbReference type="NCBI Taxonomy" id="2835133"/>
    <lineage>
        <taxon>Bacteria</taxon>
        <taxon>Bacillati</taxon>
        <taxon>Actinomycetota</taxon>
        <taxon>Actinomycetes</taxon>
        <taxon>Kineosporiales</taxon>
        <taxon>Kineosporiaceae</taxon>
        <taxon>Kineosporia</taxon>
    </lineage>
</organism>
<dbReference type="InterPro" id="IPR045063">
    <property type="entry name" value="Dynamin_N"/>
</dbReference>
<dbReference type="Proteomes" id="UP001197247">
    <property type="component" value="Unassembled WGS sequence"/>
</dbReference>
<dbReference type="PANTHER" id="PTHR43681">
    <property type="entry name" value="TRANSMEMBRANE GTPASE FZO"/>
    <property type="match status" value="1"/>
</dbReference>
<dbReference type="Gene3D" id="3.40.50.300">
    <property type="entry name" value="P-loop containing nucleotide triphosphate hydrolases"/>
    <property type="match status" value="1"/>
</dbReference>
<dbReference type="RefSeq" id="WP_214159803.1">
    <property type="nucleotide sequence ID" value="NZ_JAHBAY010000016.1"/>
</dbReference>
<dbReference type="EMBL" id="JAHBAY010000016">
    <property type="protein sequence ID" value="MBT0773264.1"/>
    <property type="molecule type" value="Genomic_DNA"/>
</dbReference>
<feature type="domain" description="Dynamin N-terminal" evidence="1">
    <location>
        <begin position="48"/>
        <end position="202"/>
    </location>
</feature>
<dbReference type="PANTHER" id="PTHR43681:SF1">
    <property type="entry name" value="SARCALUMENIN"/>
    <property type="match status" value="1"/>
</dbReference>
<dbReference type="SUPFAM" id="SSF52540">
    <property type="entry name" value="P-loop containing nucleoside triphosphate hydrolases"/>
    <property type="match status" value="1"/>
</dbReference>
<proteinExistence type="predicted"/>
<accession>A0ABS5TR08</accession>
<sequence>MNEIEQLRTTVLATFTDVLDGVADDVSATRRDLALAVRDRLEQGRCCVVVCGEFRRGKSSLLNALVGRPGLFPVDVDVTTSVVVTLTAGEPEQATVHFSGTGPDGAVPDPLTTSLDRIADFVTEQGNPENRRQVERVEMVAAIDPPTPGTVLVDTPGVGSLNPAHSTATRGFLANADLVLFVGSAVEPLATVELEFLRLAVERCPLVVTAVTMIDRVPDPGPVVEEARRRIAGLTGLPQDEIVVLPLSSARRQDAQEEQDELLDRRSGFPALEALLRDGLAATVGVQQIQVALDALEELLDEAAAPVENELTLLRDGTRLGELDRELKQARAHALGLRARRSAWTRAVREEIETGSREARRRLEDDFYRIRVGFEASLESDDVLRDPPALVARVSGEMLDAAQQGNQELLNVVTQVAQKYAADFEVPLTTTATALVVPTELRTRTSRTEGQGFRRFRSTWSGGLAGGGLGATTGVVIGSFVPLIGPIIGGIVGGLIGKGWGWLSGSRSARQDAEERARRERVADLRSQVVLMIETGRRRATDALRDQMTDLIREVVRALEAQIEASHASVEESIRRLSADRERTAEERRHRLPEVEAAHQRLTATRRHLTGLRRAADRLEAGAPIRALAARQERGA</sequence>
<dbReference type="InterPro" id="IPR051943">
    <property type="entry name" value="TRAFAC_Dynamin-like_GTPase"/>
</dbReference>
<evidence type="ECO:0000313" key="2">
    <source>
        <dbReference type="EMBL" id="MBT0773264.1"/>
    </source>
</evidence>
<comment type="caution">
    <text evidence="2">The sequence shown here is derived from an EMBL/GenBank/DDBJ whole genome shotgun (WGS) entry which is preliminary data.</text>
</comment>
<reference evidence="2 3" key="1">
    <citation type="submission" date="2021-05" db="EMBL/GenBank/DDBJ databases">
        <title>Kineosporia and Streptomyces sp. nov. two new marine actinobacteria isolated from Coral.</title>
        <authorList>
            <person name="Buangrab K."/>
            <person name="Sutthacheep M."/>
            <person name="Yeemin T."/>
            <person name="Harunari E."/>
            <person name="Igarashi Y."/>
            <person name="Kanchanasin P."/>
            <person name="Tanasupawat S."/>
            <person name="Phongsopitanun W."/>
        </authorList>
    </citation>
    <scope>NUCLEOTIDE SEQUENCE [LARGE SCALE GENOMIC DNA]</scope>
    <source>
        <strain evidence="2 3">J2-2</strain>
    </source>
</reference>